<evidence type="ECO:0000313" key="1">
    <source>
        <dbReference type="EMBL" id="TWT61379.1"/>
    </source>
</evidence>
<dbReference type="EMBL" id="SJPG01000001">
    <property type="protein sequence ID" value="TWT61379.1"/>
    <property type="molecule type" value="Genomic_DNA"/>
</dbReference>
<keyword evidence="2" id="KW-1185">Reference proteome</keyword>
<sequence length="63" mass="7367">MTRQRTAYVLALRVNGLNWLIDLIRKTLIRFMTSERSYSNANVIRLQLNQVLKVHSRCSIFGS</sequence>
<evidence type="ECO:0008006" key="3">
    <source>
        <dbReference type="Google" id="ProtNLM"/>
    </source>
</evidence>
<gene>
    <name evidence="1" type="ORF">Pan54_21150</name>
</gene>
<dbReference type="Proteomes" id="UP000316095">
    <property type="component" value="Unassembled WGS sequence"/>
</dbReference>
<dbReference type="AlphaFoldDB" id="A0A5C5XFE8"/>
<name>A0A5C5XFE8_9PLAN</name>
<protein>
    <recommendedName>
        <fullName evidence="3">Transposase DDE domain-containing protein</fullName>
    </recommendedName>
</protein>
<comment type="caution">
    <text evidence="1">The sequence shown here is derived from an EMBL/GenBank/DDBJ whole genome shotgun (WGS) entry which is preliminary data.</text>
</comment>
<accession>A0A5C5XFE8</accession>
<proteinExistence type="predicted"/>
<organism evidence="1 2">
    <name type="scientific">Rubinisphaera italica</name>
    <dbReference type="NCBI Taxonomy" id="2527969"/>
    <lineage>
        <taxon>Bacteria</taxon>
        <taxon>Pseudomonadati</taxon>
        <taxon>Planctomycetota</taxon>
        <taxon>Planctomycetia</taxon>
        <taxon>Planctomycetales</taxon>
        <taxon>Planctomycetaceae</taxon>
        <taxon>Rubinisphaera</taxon>
    </lineage>
</organism>
<reference evidence="1 2" key="1">
    <citation type="submission" date="2019-02" db="EMBL/GenBank/DDBJ databases">
        <title>Deep-cultivation of Planctomycetes and their phenomic and genomic characterization uncovers novel biology.</title>
        <authorList>
            <person name="Wiegand S."/>
            <person name="Jogler M."/>
            <person name="Boedeker C."/>
            <person name="Pinto D."/>
            <person name="Vollmers J."/>
            <person name="Rivas-Marin E."/>
            <person name="Kohn T."/>
            <person name="Peeters S.H."/>
            <person name="Heuer A."/>
            <person name="Rast P."/>
            <person name="Oberbeckmann S."/>
            <person name="Bunk B."/>
            <person name="Jeske O."/>
            <person name="Meyerdierks A."/>
            <person name="Storesund J.E."/>
            <person name="Kallscheuer N."/>
            <person name="Luecker S."/>
            <person name="Lage O.M."/>
            <person name="Pohl T."/>
            <person name="Merkel B.J."/>
            <person name="Hornburger P."/>
            <person name="Mueller R.-W."/>
            <person name="Bruemmer F."/>
            <person name="Labrenz M."/>
            <person name="Spormann A.M."/>
            <person name="Op Den Camp H."/>
            <person name="Overmann J."/>
            <person name="Amann R."/>
            <person name="Jetten M.S.M."/>
            <person name="Mascher T."/>
            <person name="Medema M.H."/>
            <person name="Devos D.P."/>
            <person name="Kaster A.-K."/>
            <person name="Ovreas L."/>
            <person name="Rohde M."/>
            <person name="Galperin M.Y."/>
            <person name="Jogler C."/>
        </authorList>
    </citation>
    <scope>NUCLEOTIDE SEQUENCE [LARGE SCALE GENOMIC DNA]</scope>
    <source>
        <strain evidence="1 2">Pan54</strain>
    </source>
</reference>
<evidence type="ECO:0000313" key="2">
    <source>
        <dbReference type="Proteomes" id="UP000316095"/>
    </source>
</evidence>